<dbReference type="Pfam" id="PF12906">
    <property type="entry name" value="RINGv"/>
    <property type="match status" value="1"/>
</dbReference>
<evidence type="ECO:0000256" key="9">
    <source>
        <dbReference type="ARBA" id="ARBA00023136"/>
    </source>
</evidence>
<evidence type="ECO:0000256" key="6">
    <source>
        <dbReference type="ARBA" id="ARBA00022786"/>
    </source>
</evidence>
<comment type="caution">
    <text evidence="12">The sequence shown here is derived from an EMBL/GenBank/DDBJ whole genome shotgun (WGS) entry which is preliminary data.</text>
</comment>
<dbReference type="PANTHER" id="PTHR46065:SF5">
    <property type="entry name" value="RING-CH-TYPE DOMAIN-CONTAINING PROTEIN"/>
    <property type="match status" value="1"/>
</dbReference>
<gene>
    <name evidence="12" type="ORF">CAMP_LOCUS612</name>
</gene>
<dbReference type="Gene3D" id="3.30.40.10">
    <property type="entry name" value="Zinc/RING finger domain, C3HC4 (zinc finger)"/>
    <property type="match status" value="1"/>
</dbReference>
<organism evidence="12 13">
    <name type="scientific">Caenorhabditis angaria</name>
    <dbReference type="NCBI Taxonomy" id="860376"/>
    <lineage>
        <taxon>Eukaryota</taxon>
        <taxon>Metazoa</taxon>
        <taxon>Ecdysozoa</taxon>
        <taxon>Nematoda</taxon>
        <taxon>Chromadorea</taxon>
        <taxon>Rhabditida</taxon>
        <taxon>Rhabditina</taxon>
        <taxon>Rhabditomorpha</taxon>
        <taxon>Rhabditoidea</taxon>
        <taxon>Rhabditidae</taxon>
        <taxon>Peloderinae</taxon>
        <taxon>Caenorhabditis</taxon>
    </lineage>
</organism>
<dbReference type="Proteomes" id="UP001152747">
    <property type="component" value="Unassembled WGS sequence"/>
</dbReference>
<evidence type="ECO:0000259" key="11">
    <source>
        <dbReference type="PROSITE" id="PS51292"/>
    </source>
</evidence>
<reference evidence="12" key="1">
    <citation type="submission" date="2022-11" db="EMBL/GenBank/DDBJ databases">
        <authorList>
            <person name="Kikuchi T."/>
        </authorList>
    </citation>
    <scope>NUCLEOTIDE SEQUENCE</scope>
    <source>
        <strain evidence="12">PS1010</strain>
    </source>
</reference>
<dbReference type="SMART" id="SM00744">
    <property type="entry name" value="RINGv"/>
    <property type="match status" value="1"/>
</dbReference>
<comment type="subcellular location">
    <subcellularLocation>
        <location evidence="1">Membrane</location>
        <topology evidence="1">Multi-pass membrane protein</topology>
    </subcellularLocation>
</comment>
<dbReference type="PANTHER" id="PTHR46065">
    <property type="entry name" value="E3 UBIQUITIN-PROTEIN LIGASE MARCH 2/3 FAMILY MEMBER"/>
    <property type="match status" value="1"/>
</dbReference>
<dbReference type="GO" id="GO:0016567">
    <property type="term" value="P:protein ubiquitination"/>
    <property type="evidence" value="ECO:0007669"/>
    <property type="project" value="TreeGrafter"/>
</dbReference>
<evidence type="ECO:0000256" key="5">
    <source>
        <dbReference type="ARBA" id="ARBA00022771"/>
    </source>
</evidence>
<dbReference type="GO" id="GO:0016020">
    <property type="term" value="C:membrane"/>
    <property type="evidence" value="ECO:0007669"/>
    <property type="project" value="UniProtKB-SubCell"/>
</dbReference>
<feature type="transmembrane region" description="Helical" evidence="10">
    <location>
        <begin position="151"/>
        <end position="178"/>
    </location>
</feature>
<keyword evidence="2" id="KW-0808">Transferase</keyword>
<evidence type="ECO:0000256" key="2">
    <source>
        <dbReference type="ARBA" id="ARBA00022679"/>
    </source>
</evidence>
<feature type="transmembrane region" description="Helical" evidence="10">
    <location>
        <begin position="93"/>
        <end position="112"/>
    </location>
</feature>
<evidence type="ECO:0000313" key="12">
    <source>
        <dbReference type="EMBL" id="CAI5437975.1"/>
    </source>
</evidence>
<keyword evidence="6" id="KW-0833">Ubl conjugation pathway</keyword>
<dbReference type="OrthoDB" id="273089at2759"/>
<keyword evidence="3 10" id="KW-0812">Transmembrane</keyword>
<keyword evidence="4" id="KW-0479">Metal-binding</keyword>
<keyword evidence="9 10" id="KW-0472">Membrane</keyword>
<dbReference type="GO" id="GO:0008270">
    <property type="term" value="F:zinc ion binding"/>
    <property type="evidence" value="ECO:0007669"/>
    <property type="project" value="UniProtKB-KW"/>
</dbReference>
<dbReference type="InterPro" id="IPR011016">
    <property type="entry name" value="Znf_RING-CH"/>
</dbReference>
<evidence type="ECO:0000313" key="13">
    <source>
        <dbReference type="Proteomes" id="UP001152747"/>
    </source>
</evidence>
<dbReference type="PROSITE" id="PS51292">
    <property type="entry name" value="ZF_RING_CH"/>
    <property type="match status" value="1"/>
</dbReference>
<evidence type="ECO:0000256" key="10">
    <source>
        <dbReference type="SAM" id="Phobius"/>
    </source>
</evidence>
<evidence type="ECO:0000256" key="3">
    <source>
        <dbReference type="ARBA" id="ARBA00022692"/>
    </source>
</evidence>
<dbReference type="EMBL" id="CANHGI010000001">
    <property type="protein sequence ID" value="CAI5437975.1"/>
    <property type="molecule type" value="Genomic_DNA"/>
</dbReference>
<proteinExistence type="predicted"/>
<sequence>MDTSLGAAVCRICMCGETSIPYNGKQAGEPLISPCKCSGTMGLYHRSCLEHWLTVTNTSKCEICKFQFKLGARSRSFFDYIWNKGYGKHRNPLIDFGFAIIITPIAIFALMLCVKGARQAGKRYHAAFENRFDANDRSRNVEILNETSMEFALFVFISVIIFFSLTIFLVIMLVNHWTQFKKWQKKNRVFFVIDQLDTERSLLYNPKTAGFLRRAMSKLAILRRRGNILENVRNGGGEEGIGMESLIVGRNTTVIVMEQSPAGMRKTQSVYSVCSFGNGVMVCSTPVSQRLFSPTDLPLRFSSTQPIEEEHFEQIGRFQVERLD</sequence>
<dbReference type="SUPFAM" id="SSF57850">
    <property type="entry name" value="RING/U-box"/>
    <property type="match status" value="1"/>
</dbReference>
<accession>A0A9P1MT70</accession>
<protein>
    <recommendedName>
        <fullName evidence="11">RING-CH-type domain-containing protein</fullName>
    </recommendedName>
</protein>
<name>A0A9P1MT70_9PELO</name>
<keyword evidence="5" id="KW-0863">Zinc-finger</keyword>
<evidence type="ECO:0000256" key="7">
    <source>
        <dbReference type="ARBA" id="ARBA00022833"/>
    </source>
</evidence>
<dbReference type="GO" id="GO:0004842">
    <property type="term" value="F:ubiquitin-protein transferase activity"/>
    <property type="evidence" value="ECO:0007669"/>
    <property type="project" value="TreeGrafter"/>
</dbReference>
<evidence type="ECO:0000256" key="8">
    <source>
        <dbReference type="ARBA" id="ARBA00022989"/>
    </source>
</evidence>
<keyword evidence="13" id="KW-1185">Reference proteome</keyword>
<feature type="domain" description="RING-CH-type" evidence="11">
    <location>
        <begin position="2"/>
        <end position="71"/>
    </location>
</feature>
<dbReference type="InterPro" id="IPR013083">
    <property type="entry name" value="Znf_RING/FYVE/PHD"/>
</dbReference>
<keyword evidence="7" id="KW-0862">Zinc</keyword>
<dbReference type="AlphaFoldDB" id="A0A9P1MT70"/>
<evidence type="ECO:0000256" key="1">
    <source>
        <dbReference type="ARBA" id="ARBA00004141"/>
    </source>
</evidence>
<keyword evidence="8 10" id="KW-1133">Transmembrane helix</keyword>
<evidence type="ECO:0000256" key="4">
    <source>
        <dbReference type="ARBA" id="ARBA00022723"/>
    </source>
</evidence>